<dbReference type="EMBL" id="JXRP01000018">
    <property type="protein sequence ID" value="KIL45498.1"/>
    <property type="molecule type" value="Genomic_DNA"/>
</dbReference>
<dbReference type="NCBIfam" id="TIGR00564">
    <property type="entry name" value="trpE_most"/>
    <property type="match status" value="1"/>
</dbReference>
<evidence type="ECO:0000256" key="1">
    <source>
        <dbReference type="ARBA" id="ARBA00001946"/>
    </source>
</evidence>
<dbReference type="PANTHER" id="PTHR11236">
    <property type="entry name" value="AMINOBENZOATE/ANTHRANILATE SYNTHASE"/>
    <property type="match status" value="1"/>
</dbReference>
<comment type="pathway">
    <text evidence="2 15">Amino-acid biosynthesis; L-tryptophan biosynthesis; L-tryptophan from chorismate: step 1/5.</text>
</comment>
<dbReference type="Pfam" id="PF04715">
    <property type="entry name" value="Anth_synt_I_N"/>
    <property type="match status" value="1"/>
</dbReference>
<dbReference type="InterPro" id="IPR019999">
    <property type="entry name" value="Anth_synth_I-like"/>
</dbReference>
<organism evidence="18 19">
    <name type="scientific">Jeotgalibacillus soli</name>
    <dbReference type="NCBI Taxonomy" id="889306"/>
    <lineage>
        <taxon>Bacteria</taxon>
        <taxon>Bacillati</taxon>
        <taxon>Bacillota</taxon>
        <taxon>Bacilli</taxon>
        <taxon>Bacillales</taxon>
        <taxon>Caryophanaceae</taxon>
        <taxon>Jeotgalibacillus</taxon>
    </lineage>
</organism>
<gene>
    <name evidence="15" type="primary">trpE</name>
    <name evidence="18" type="ORF">KP78_30420</name>
</gene>
<dbReference type="STRING" id="889306.KP78_30420"/>
<evidence type="ECO:0000256" key="15">
    <source>
        <dbReference type="RuleBase" id="RU364045"/>
    </source>
</evidence>
<dbReference type="OrthoDB" id="9803598at2"/>
<comment type="subunit">
    <text evidence="4 15">Heterotetramer consisting of two non-identical subunits: a beta subunit (TrpG) and a large alpha subunit (TrpE).</text>
</comment>
<evidence type="ECO:0000259" key="16">
    <source>
        <dbReference type="Pfam" id="PF00425"/>
    </source>
</evidence>
<evidence type="ECO:0000256" key="6">
    <source>
        <dbReference type="ARBA" id="ARBA00020653"/>
    </source>
</evidence>
<proteinExistence type="inferred from homology"/>
<dbReference type="InterPro" id="IPR005801">
    <property type="entry name" value="ADC_synthase"/>
</dbReference>
<keyword evidence="9 15" id="KW-0822">Tryptophan biosynthesis</keyword>
<evidence type="ECO:0000313" key="18">
    <source>
        <dbReference type="EMBL" id="KIL45498.1"/>
    </source>
</evidence>
<evidence type="ECO:0000256" key="11">
    <source>
        <dbReference type="ARBA" id="ARBA00023141"/>
    </source>
</evidence>
<keyword evidence="19" id="KW-1185">Reference proteome</keyword>
<protein>
    <recommendedName>
        <fullName evidence="6 15">Anthranilate synthase component 1</fullName>
        <ecNumber evidence="5 15">4.1.3.27</ecNumber>
    </recommendedName>
</protein>
<keyword evidence="8 15" id="KW-0479">Metal-binding</keyword>
<accession>A0A0C2VNE4</accession>
<evidence type="ECO:0000256" key="3">
    <source>
        <dbReference type="ARBA" id="ARBA00009562"/>
    </source>
</evidence>
<dbReference type="SUPFAM" id="SSF56322">
    <property type="entry name" value="ADC synthase"/>
    <property type="match status" value="1"/>
</dbReference>
<dbReference type="Gene3D" id="3.60.120.10">
    <property type="entry name" value="Anthranilate synthase"/>
    <property type="match status" value="1"/>
</dbReference>
<feature type="domain" description="Anthranilate synthase component I N-terminal" evidence="17">
    <location>
        <begin position="17"/>
        <end position="156"/>
    </location>
</feature>
<comment type="cofactor">
    <cofactor evidence="1 15">
        <name>Mg(2+)</name>
        <dbReference type="ChEBI" id="CHEBI:18420"/>
    </cofactor>
</comment>
<name>A0A0C2VNE4_9BACL</name>
<evidence type="ECO:0000256" key="12">
    <source>
        <dbReference type="ARBA" id="ARBA00023239"/>
    </source>
</evidence>
<dbReference type="Proteomes" id="UP000031938">
    <property type="component" value="Unassembled WGS sequence"/>
</dbReference>
<evidence type="ECO:0000256" key="4">
    <source>
        <dbReference type="ARBA" id="ARBA00011575"/>
    </source>
</evidence>
<sequence length="467" mass="52500">MSAVERSHFRIRSFNGDSLTPISIFQSVEGSRKCLLESSLKHEETGRYSFIAVDPYCELIGTDHNIVIKNNLKNTIEKKQGLPLDELKSLLKEANIEGPIDFPLPGGALGYIGYDAFRQYEEIGSIPEDDRNMPDVHLMLYSNIIAYDHLKQKVTIVAMNPGQLSSDDELEETLEHLKEQILQYTRVAPEFDQLSVLQYTSNLTKEEYCQSVEIAKEHIRKGDIFQVVLSQRLSADFTGSAFSFYRKLRQDNPSPYMFYIDFEDYIVLGSSPESLIKVEGDQVTTNPIAGTRKRGKTVQEDELLEKELLEDEKELAEHRMLVDLGRNDLGRVCEVGSVELTKYMTIEKYQHVMHIVSEVKGRLLKNITGIDALVSTLPAGTVSGAPKIRAMQIINDLETVKRGVYSGAVGYVGFNGDLDFALAIRTMVIKDDKAYVQAGAGVVYDSVPENEYEETLNKARSLLEVTS</sequence>
<evidence type="ECO:0000256" key="14">
    <source>
        <dbReference type="ARBA" id="ARBA00047683"/>
    </source>
</evidence>
<dbReference type="PRINTS" id="PR00095">
    <property type="entry name" value="ANTSNTHASEI"/>
</dbReference>
<dbReference type="UniPathway" id="UPA00035">
    <property type="reaction ID" value="UER00040"/>
</dbReference>
<reference evidence="18 19" key="1">
    <citation type="submission" date="2015-01" db="EMBL/GenBank/DDBJ databases">
        <title>Genome sequencing of Jeotgalibacillus soli.</title>
        <authorList>
            <person name="Goh K.M."/>
            <person name="Chan K.-G."/>
            <person name="Yaakop A.S."/>
            <person name="Ee R."/>
            <person name="Gan H.M."/>
            <person name="Chan C.S."/>
        </authorList>
    </citation>
    <scope>NUCLEOTIDE SEQUENCE [LARGE SCALE GENOMIC DNA]</scope>
    <source>
        <strain evidence="18 19">P9</strain>
    </source>
</reference>
<keyword evidence="7 15" id="KW-0028">Amino-acid biosynthesis</keyword>
<dbReference type="GO" id="GO:0000162">
    <property type="term" value="P:L-tryptophan biosynthetic process"/>
    <property type="evidence" value="ECO:0007669"/>
    <property type="project" value="UniProtKB-UniPathway"/>
</dbReference>
<evidence type="ECO:0000313" key="19">
    <source>
        <dbReference type="Proteomes" id="UP000031938"/>
    </source>
</evidence>
<feature type="domain" description="Chorismate-utilising enzyme C-terminal" evidence="16">
    <location>
        <begin position="205"/>
        <end position="458"/>
    </location>
</feature>
<dbReference type="AlphaFoldDB" id="A0A0C2VNE4"/>
<dbReference type="GO" id="GO:0004049">
    <property type="term" value="F:anthranilate synthase activity"/>
    <property type="evidence" value="ECO:0007669"/>
    <property type="project" value="UniProtKB-EC"/>
</dbReference>
<dbReference type="PANTHER" id="PTHR11236:SF48">
    <property type="entry name" value="ISOCHORISMATE SYNTHASE MENF"/>
    <property type="match status" value="1"/>
</dbReference>
<keyword evidence="10 15" id="KW-0460">Magnesium</keyword>
<keyword evidence="11 15" id="KW-0057">Aromatic amino acid biosynthesis</keyword>
<dbReference type="InterPro" id="IPR005256">
    <property type="entry name" value="Anth_synth_I_PabB"/>
</dbReference>
<dbReference type="EC" id="4.1.3.27" evidence="5 15"/>
<comment type="caution">
    <text evidence="18">The sequence shown here is derived from an EMBL/GenBank/DDBJ whole genome shotgun (WGS) entry which is preliminary data.</text>
</comment>
<comment type="catalytic activity">
    <reaction evidence="14 15">
        <text>chorismate + L-glutamine = anthranilate + pyruvate + L-glutamate + H(+)</text>
        <dbReference type="Rhea" id="RHEA:21732"/>
        <dbReference type="ChEBI" id="CHEBI:15361"/>
        <dbReference type="ChEBI" id="CHEBI:15378"/>
        <dbReference type="ChEBI" id="CHEBI:16567"/>
        <dbReference type="ChEBI" id="CHEBI:29748"/>
        <dbReference type="ChEBI" id="CHEBI:29985"/>
        <dbReference type="ChEBI" id="CHEBI:58359"/>
        <dbReference type="EC" id="4.1.3.27"/>
    </reaction>
</comment>
<evidence type="ECO:0000256" key="2">
    <source>
        <dbReference type="ARBA" id="ARBA00004873"/>
    </source>
</evidence>
<evidence type="ECO:0000256" key="8">
    <source>
        <dbReference type="ARBA" id="ARBA00022723"/>
    </source>
</evidence>
<evidence type="ECO:0000256" key="5">
    <source>
        <dbReference type="ARBA" id="ARBA00012266"/>
    </source>
</evidence>
<comment type="similarity">
    <text evidence="3 15">Belongs to the anthranilate synthase component I family.</text>
</comment>
<evidence type="ECO:0000259" key="17">
    <source>
        <dbReference type="Pfam" id="PF04715"/>
    </source>
</evidence>
<dbReference type="GO" id="GO:0046872">
    <property type="term" value="F:metal ion binding"/>
    <property type="evidence" value="ECO:0007669"/>
    <property type="project" value="UniProtKB-KW"/>
</dbReference>
<dbReference type="InterPro" id="IPR015890">
    <property type="entry name" value="Chorismate_C"/>
</dbReference>
<dbReference type="RefSeq" id="WP_052474836.1">
    <property type="nucleotide sequence ID" value="NZ_JXRP01000018.1"/>
</dbReference>
<keyword evidence="12 15" id="KW-0456">Lyase</keyword>
<evidence type="ECO:0000256" key="9">
    <source>
        <dbReference type="ARBA" id="ARBA00022822"/>
    </source>
</evidence>
<dbReference type="PATRIC" id="fig|889306.3.peg.3053"/>
<dbReference type="Pfam" id="PF00425">
    <property type="entry name" value="Chorismate_bind"/>
    <property type="match status" value="1"/>
</dbReference>
<evidence type="ECO:0000256" key="13">
    <source>
        <dbReference type="ARBA" id="ARBA00025634"/>
    </source>
</evidence>
<evidence type="ECO:0000256" key="10">
    <source>
        <dbReference type="ARBA" id="ARBA00022842"/>
    </source>
</evidence>
<comment type="function">
    <text evidence="13 15">Part of a heterotetrameric complex that catalyzes the two-step biosynthesis of anthranilate, an intermediate in the biosynthesis of L-tryptophan. In the first step, the glutamine-binding beta subunit (TrpG) of anthranilate synthase (AS) provides the glutamine amidotransferase activity which generates ammonia as a substrate that, along with chorismate, is used in the second step, catalyzed by the large alpha subunit of AS (TrpE) to produce anthranilate. In the absence of TrpG, TrpE can synthesize anthranilate directly from chorismate and high concentrations of ammonia.</text>
</comment>
<evidence type="ECO:0000256" key="7">
    <source>
        <dbReference type="ARBA" id="ARBA00022605"/>
    </source>
</evidence>
<dbReference type="InterPro" id="IPR006805">
    <property type="entry name" value="Anth_synth_I_N"/>
</dbReference>